<dbReference type="AlphaFoldDB" id="A0A914M0K1"/>
<feature type="compositionally biased region" description="Polar residues" evidence="1">
    <location>
        <begin position="57"/>
        <end position="66"/>
    </location>
</feature>
<protein>
    <submittedName>
        <fullName evidence="3">Uncharacterized protein</fullName>
    </submittedName>
</protein>
<evidence type="ECO:0000313" key="2">
    <source>
        <dbReference type="Proteomes" id="UP000887563"/>
    </source>
</evidence>
<dbReference type="Proteomes" id="UP000887563">
    <property type="component" value="Unplaced"/>
</dbReference>
<feature type="region of interest" description="Disordered" evidence="1">
    <location>
        <begin position="49"/>
        <end position="72"/>
    </location>
</feature>
<organism evidence="2 3">
    <name type="scientific">Meloidogyne incognita</name>
    <name type="common">Southern root-knot nematode worm</name>
    <name type="synonym">Oxyuris incognita</name>
    <dbReference type="NCBI Taxonomy" id="6306"/>
    <lineage>
        <taxon>Eukaryota</taxon>
        <taxon>Metazoa</taxon>
        <taxon>Ecdysozoa</taxon>
        <taxon>Nematoda</taxon>
        <taxon>Chromadorea</taxon>
        <taxon>Rhabditida</taxon>
        <taxon>Tylenchina</taxon>
        <taxon>Tylenchomorpha</taxon>
        <taxon>Tylenchoidea</taxon>
        <taxon>Meloidogynidae</taxon>
        <taxon>Meloidogyninae</taxon>
        <taxon>Meloidogyne</taxon>
        <taxon>Meloidogyne incognita group</taxon>
    </lineage>
</organism>
<dbReference type="WBParaSite" id="Minc3s01120g20905">
    <property type="protein sequence ID" value="Minc3s01120g20905"/>
    <property type="gene ID" value="Minc3s01120g20905"/>
</dbReference>
<keyword evidence="2" id="KW-1185">Reference proteome</keyword>
<accession>A0A914M0K1</accession>
<evidence type="ECO:0000256" key="1">
    <source>
        <dbReference type="SAM" id="MobiDB-lite"/>
    </source>
</evidence>
<reference evidence="3" key="1">
    <citation type="submission" date="2022-11" db="UniProtKB">
        <authorList>
            <consortium name="WormBaseParasite"/>
        </authorList>
    </citation>
    <scope>IDENTIFICATION</scope>
</reference>
<proteinExistence type="predicted"/>
<name>A0A914M0K1_MELIC</name>
<evidence type="ECO:0000313" key="3">
    <source>
        <dbReference type="WBParaSite" id="Minc3s01120g20905"/>
    </source>
</evidence>
<sequence length="72" mass="8358">MQSLRPHSRAKYTRTFKELVGAHKHREQSQSTLGLILLSIKVAFKRLRTQRSRTHPSIRNTPTKTDSMCCVH</sequence>